<dbReference type="Pfam" id="PF13563">
    <property type="entry name" value="2_5_RNA_ligase2"/>
    <property type="match status" value="1"/>
</dbReference>
<evidence type="ECO:0008006" key="3">
    <source>
        <dbReference type="Google" id="ProtNLM"/>
    </source>
</evidence>
<dbReference type="Gene3D" id="3.90.1140.10">
    <property type="entry name" value="Cyclic phosphodiesterase"/>
    <property type="match status" value="1"/>
</dbReference>
<gene>
    <name evidence="1" type="ORF">CAP51_13630</name>
</gene>
<evidence type="ECO:0000313" key="1">
    <source>
        <dbReference type="EMBL" id="OUY06296.1"/>
    </source>
</evidence>
<dbReference type="AlphaFoldDB" id="A0A1Z9YVL8"/>
<protein>
    <recommendedName>
        <fullName evidence="3">2'-5' RNA ligase</fullName>
    </recommendedName>
</protein>
<reference evidence="1 2" key="1">
    <citation type="submission" date="2017-05" db="EMBL/GenBank/DDBJ databases">
        <title>Acinetobacter populi ANC 5415 (= PBJ7), whole genome shotgun sequencing project.</title>
        <authorList>
            <person name="Nemec A."/>
            <person name="Radolfova-Krizova L."/>
        </authorList>
    </citation>
    <scope>NUCLEOTIDE SEQUENCE [LARGE SCALE GENOMIC DNA]</scope>
    <source>
        <strain evidence="1 2">PBJ7</strain>
    </source>
</reference>
<organism evidence="1 2">
    <name type="scientific">Acinetobacter populi</name>
    <dbReference type="NCBI Taxonomy" id="1582270"/>
    <lineage>
        <taxon>Bacteria</taxon>
        <taxon>Pseudomonadati</taxon>
        <taxon>Pseudomonadota</taxon>
        <taxon>Gammaproteobacteria</taxon>
        <taxon>Moraxellales</taxon>
        <taxon>Moraxellaceae</taxon>
        <taxon>Acinetobacter</taxon>
    </lineage>
</organism>
<proteinExistence type="predicted"/>
<name>A0A1Z9YVL8_9GAMM</name>
<accession>A0A1Z9YVL8</accession>
<dbReference type="SUPFAM" id="SSF55144">
    <property type="entry name" value="LigT-like"/>
    <property type="match status" value="1"/>
</dbReference>
<dbReference type="InterPro" id="IPR009097">
    <property type="entry name" value="Cyclic_Pdiesterase"/>
</dbReference>
<dbReference type="OrthoDB" id="5540889at2"/>
<dbReference type="EMBL" id="NEXX01000005">
    <property type="protein sequence ID" value="OUY06296.1"/>
    <property type="molecule type" value="Genomic_DNA"/>
</dbReference>
<evidence type="ECO:0000313" key="2">
    <source>
        <dbReference type="Proteomes" id="UP000196536"/>
    </source>
</evidence>
<dbReference type="RefSeq" id="WP_087621299.1">
    <property type="nucleotide sequence ID" value="NZ_NEXX01000005.1"/>
</dbReference>
<sequence>MFIQANRPVVALENRDYPEWHRGRQYFALWYIEIEVPQLIDYCQDMRAQLLDFVLPDSQRQFHISLFINGFLTPFKHDDDDFSLNQMLSQIEQLQRLNLQPFELDIGAINSFSSSVFLAIEDKNDSLTRIRKLLATTQQEIAALAYCPHITLGFYRQAFSGQAVLARLQQCDWQQQTVRVEQLRFGVYDAQVLQGRLSTLYQLDLVK</sequence>
<keyword evidence="2" id="KW-1185">Reference proteome</keyword>
<dbReference type="Proteomes" id="UP000196536">
    <property type="component" value="Unassembled WGS sequence"/>
</dbReference>
<comment type="caution">
    <text evidence="1">The sequence shown here is derived from an EMBL/GenBank/DDBJ whole genome shotgun (WGS) entry which is preliminary data.</text>
</comment>